<evidence type="ECO:0000313" key="3">
    <source>
        <dbReference type="Proteomes" id="UP000265515"/>
    </source>
</evidence>
<feature type="region of interest" description="Disordered" evidence="1">
    <location>
        <begin position="641"/>
        <end position="738"/>
    </location>
</feature>
<feature type="compositionally biased region" description="Acidic residues" evidence="1">
    <location>
        <begin position="299"/>
        <end position="311"/>
    </location>
</feature>
<dbReference type="SUPFAM" id="SSF53098">
    <property type="entry name" value="Ribonuclease H-like"/>
    <property type="match status" value="1"/>
</dbReference>
<feature type="compositionally biased region" description="Low complexity" evidence="1">
    <location>
        <begin position="702"/>
        <end position="712"/>
    </location>
</feature>
<feature type="region of interest" description="Disordered" evidence="1">
    <location>
        <begin position="588"/>
        <end position="614"/>
    </location>
</feature>
<dbReference type="Gramene" id="GBG67755">
    <property type="protein sequence ID" value="GBG67755"/>
    <property type="gene ID" value="CBR_g881"/>
</dbReference>
<feature type="compositionally biased region" description="Acidic residues" evidence="1">
    <location>
        <begin position="660"/>
        <end position="678"/>
    </location>
</feature>
<dbReference type="Proteomes" id="UP000265515">
    <property type="component" value="Unassembled WGS sequence"/>
</dbReference>
<feature type="compositionally biased region" description="Pro residues" evidence="1">
    <location>
        <begin position="371"/>
        <end position="384"/>
    </location>
</feature>
<gene>
    <name evidence="2" type="ORF">CBR_g881</name>
</gene>
<dbReference type="AlphaFoldDB" id="A0A388KCH3"/>
<evidence type="ECO:0000313" key="2">
    <source>
        <dbReference type="EMBL" id="GBG67755.1"/>
    </source>
</evidence>
<name>A0A388KCH3_CHABU</name>
<feature type="region of interest" description="Disordered" evidence="1">
    <location>
        <begin position="295"/>
        <end position="333"/>
    </location>
</feature>
<proteinExistence type="predicted"/>
<dbReference type="EMBL" id="BFEA01000091">
    <property type="protein sequence ID" value="GBG67755.1"/>
    <property type="molecule type" value="Genomic_DNA"/>
</dbReference>
<keyword evidence="3" id="KW-1185">Reference proteome</keyword>
<feature type="compositionally biased region" description="Acidic residues" evidence="1">
    <location>
        <begin position="320"/>
        <end position="330"/>
    </location>
</feature>
<evidence type="ECO:0000256" key="1">
    <source>
        <dbReference type="SAM" id="MobiDB-lite"/>
    </source>
</evidence>
<feature type="compositionally biased region" description="Gly residues" evidence="1">
    <location>
        <begin position="445"/>
        <end position="486"/>
    </location>
</feature>
<sequence>MERGLMCPEAVVQGEDRRDSVRWREGAEEMVGKVWKAYQQVLLEPGSSPRAVLPSHSEIASMQAVETQTCGVSGGIGGGEVEGYHAWLVTQAKRYILSQTGFELDGADCFVACQQFEDVHMQQGRFGDWGGIKRRARGLSCSGDAKTIECSSWWSQYGAGAPELQRCALRVVHMWSCASPAKRNWAIHEGIHTKKRNQLTFKKVVQLVEISANVRLNDYRRAGCSYVLPWQRDEGMLDCQAGLEVESVHTGTRRGMTQEEIAQQVTLITCDPIGTFAPPSADAVFDRRACIFRPYPRDDDSDEEPAPEAADDPALPIPPEIDETHEDADDMETRTYTACRAVDRAEREMTGRDEDCWGPFGEVVYTESSMPTPPVPSHAPPSPVSPLQSATAAAETEELASSLPQHELLQRFVAVLRLRLRSPSLRVLQEEVGHLATPADEGATPSGGGGQGRGSDGGGGSSSGGGGTSSGDGGGGGASWSSGEGGDSNCSGGERGGSASDVVERDVCDTTLFGRTDIDLDSTRSVTKLTARLRPGLGTHSSGGTRTTGARELAAAGCEPQRGRGGGVSTSSLDHALRAVTRVVHEQTPCKRVVPRPRPVPAEGGPALGESSGVEGVGMPCGSCRQDTVAQASTRVVLVRKGDGPFTIEEDDPKTAPTVQEEDEDYEGEEESEEEDSESGNSGDHNDDDEPPPPPPTRASRRSAAQTSSSAQGKRRPTSGAQGGTRRQSGKGKRGRWSSCQHSAFPYLHTTSSYSALLVLGRAVLS</sequence>
<feature type="compositionally biased region" description="Low complexity" evidence="1">
    <location>
        <begin position="385"/>
        <end position="400"/>
    </location>
</feature>
<feature type="region of interest" description="Disordered" evidence="1">
    <location>
        <begin position="436"/>
        <end position="502"/>
    </location>
</feature>
<reference evidence="2 3" key="1">
    <citation type="journal article" date="2018" name="Cell">
        <title>The Chara Genome: Secondary Complexity and Implications for Plant Terrestrialization.</title>
        <authorList>
            <person name="Nishiyama T."/>
            <person name="Sakayama H."/>
            <person name="Vries J.D."/>
            <person name="Buschmann H."/>
            <person name="Saint-Marcoux D."/>
            <person name="Ullrich K.K."/>
            <person name="Haas F.B."/>
            <person name="Vanderstraeten L."/>
            <person name="Becker D."/>
            <person name="Lang D."/>
            <person name="Vosolsobe S."/>
            <person name="Rombauts S."/>
            <person name="Wilhelmsson P.K.I."/>
            <person name="Janitza P."/>
            <person name="Kern R."/>
            <person name="Heyl A."/>
            <person name="Rumpler F."/>
            <person name="Villalobos L.I.A.C."/>
            <person name="Clay J.M."/>
            <person name="Skokan R."/>
            <person name="Toyoda A."/>
            <person name="Suzuki Y."/>
            <person name="Kagoshima H."/>
            <person name="Schijlen E."/>
            <person name="Tajeshwar N."/>
            <person name="Catarino B."/>
            <person name="Hetherington A.J."/>
            <person name="Saltykova A."/>
            <person name="Bonnot C."/>
            <person name="Breuninger H."/>
            <person name="Symeonidi A."/>
            <person name="Radhakrishnan G.V."/>
            <person name="Van Nieuwerburgh F."/>
            <person name="Deforce D."/>
            <person name="Chang C."/>
            <person name="Karol K.G."/>
            <person name="Hedrich R."/>
            <person name="Ulvskov P."/>
            <person name="Glockner G."/>
            <person name="Delwiche C.F."/>
            <person name="Petrasek J."/>
            <person name="Van de Peer Y."/>
            <person name="Friml J."/>
            <person name="Beilby M."/>
            <person name="Dolan L."/>
            <person name="Kohara Y."/>
            <person name="Sugano S."/>
            <person name="Fujiyama A."/>
            <person name="Delaux P.-M."/>
            <person name="Quint M."/>
            <person name="TheiBen G."/>
            <person name="Hagemann M."/>
            <person name="Harholt J."/>
            <person name="Dunand C."/>
            <person name="Zachgo S."/>
            <person name="Langdale J."/>
            <person name="Maumus F."/>
            <person name="Straeten D.V.D."/>
            <person name="Gould S.B."/>
            <person name="Rensing S.A."/>
        </authorList>
    </citation>
    <scope>NUCLEOTIDE SEQUENCE [LARGE SCALE GENOMIC DNA]</scope>
    <source>
        <strain evidence="2 3">S276</strain>
    </source>
</reference>
<organism evidence="2 3">
    <name type="scientific">Chara braunii</name>
    <name type="common">Braun's stonewort</name>
    <dbReference type="NCBI Taxonomy" id="69332"/>
    <lineage>
        <taxon>Eukaryota</taxon>
        <taxon>Viridiplantae</taxon>
        <taxon>Streptophyta</taxon>
        <taxon>Charophyceae</taxon>
        <taxon>Charales</taxon>
        <taxon>Characeae</taxon>
        <taxon>Chara</taxon>
    </lineage>
</organism>
<feature type="region of interest" description="Disordered" evidence="1">
    <location>
        <begin position="368"/>
        <end position="400"/>
    </location>
</feature>
<protein>
    <recommendedName>
        <fullName evidence="4">HAT C-terminal dimerisation domain-containing protein</fullName>
    </recommendedName>
</protein>
<accession>A0A388KCH3</accession>
<comment type="caution">
    <text evidence="2">The sequence shown here is derived from an EMBL/GenBank/DDBJ whole genome shotgun (WGS) entry which is preliminary data.</text>
</comment>
<dbReference type="InterPro" id="IPR012337">
    <property type="entry name" value="RNaseH-like_sf"/>
</dbReference>
<evidence type="ECO:0008006" key="4">
    <source>
        <dbReference type="Google" id="ProtNLM"/>
    </source>
</evidence>